<reference evidence="2 3" key="1">
    <citation type="submission" date="2014-04" db="EMBL/GenBank/DDBJ databases">
        <title>Evolutionary Origins and Diversification of the Mycorrhizal Mutualists.</title>
        <authorList>
            <consortium name="DOE Joint Genome Institute"/>
            <consortium name="Mycorrhizal Genomics Consortium"/>
            <person name="Kohler A."/>
            <person name="Kuo A."/>
            <person name="Nagy L.G."/>
            <person name="Floudas D."/>
            <person name="Copeland A."/>
            <person name="Barry K.W."/>
            <person name="Cichocki N."/>
            <person name="Veneault-Fourrey C."/>
            <person name="LaButti K."/>
            <person name="Lindquist E.A."/>
            <person name="Lipzen A."/>
            <person name="Lundell T."/>
            <person name="Morin E."/>
            <person name="Murat C."/>
            <person name="Riley R."/>
            <person name="Ohm R."/>
            <person name="Sun H."/>
            <person name="Tunlid A."/>
            <person name="Henrissat B."/>
            <person name="Grigoriev I.V."/>
            <person name="Hibbett D.S."/>
            <person name="Martin F."/>
        </authorList>
    </citation>
    <scope>NUCLEOTIDE SEQUENCE [LARGE SCALE GENOMIC DNA]</scope>
    <source>
        <strain evidence="2 3">MD-312</strain>
    </source>
</reference>
<dbReference type="Proteomes" id="UP000053820">
    <property type="component" value="Unassembled WGS sequence"/>
</dbReference>
<sequence>MPSNYQKTLKCVEEQLDAAMELLEKNKTSQFLTERQLKDFRTRRTDLYKEYTDLRDQKPGFWDKFKILDPTTKLKFLDDRAQTLVNDMKDVQNTHREHALLNGSSPSPDSNATATTAPLRYDSSEPNTPPPTVLPGGQANASRSTLASNNTTYFQQPQNPQALQSTAGSSRTSPNSQITMLNQTSSSPQQAHTTPTQPAHMTQAQSHPQLPGASNGLASLMALMGPAMATGNFPHQAKVQNVIGAVAGFDNATMHGNTVVNGDRASYSPINHSLPPMPMVPPSQPEENVAAA</sequence>
<dbReference type="AlphaFoldDB" id="A0A0C9WAA4"/>
<name>A0A0C9WAA4_9AGAM</name>
<dbReference type="EMBL" id="KN839877">
    <property type="protein sequence ID" value="KIJ60032.1"/>
    <property type="molecule type" value="Genomic_DNA"/>
</dbReference>
<evidence type="ECO:0000313" key="3">
    <source>
        <dbReference type="Proteomes" id="UP000053820"/>
    </source>
</evidence>
<protein>
    <submittedName>
        <fullName evidence="2">Uncharacterized protein</fullName>
    </submittedName>
</protein>
<evidence type="ECO:0000256" key="1">
    <source>
        <dbReference type="SAM" id="MobiDB-lite"/>
    </source>
</evidence>
<keyword evidence="3" id="KW-1185">Reference proteome</keyword>
<feature type="region of interest" description="Disordered" evidence="1">
    <location>
        <begin position="158"/>
        <end position="214"/>
    </location>
</feature>
<gene>
    <name evidence="2" type="ORF">HYDPIDRAFT_117713</name>
</gene>
<feature type="compositionally biased region" description="Polar residues" evidence="1">
    <location>
        <begin position="158"/>
        <end position="208"/>
    </location>
</feature>
<dbReference type="HOGENOM" id="CLU_1102909_0_0_1"/>
<evidence type="ECO:0000313" key="2">
    <source>
        <dbReference type="EMBL" id="KIJ60032.1"/>
    </source>
</evidence>
<accession>A0A0C9WAA4</accession>
<feature type="region of interest" description="Disordered" evidence="1">
    <location>
        <begin position="99"/>
        <end position="144"/>
    </location>
</feature>
<feature type="compositionally biased region" description="Polar residues" evidence="1">
    <location>
        <begin position="102"/>
        <end position="116"/>
    </location>
</feature>
<organism evidence="2 3">
    <name type="scientific">Hydnomerulius pinastri MD-312</name>
    <dbReference type="NCBI Taxonomy" id="994086"/>
    <lineage>
        <taxon>Eukaryota</taxon>
        <taxon>Fungi</taxon>
        <taxon>Dikarya</taxon>
        <taxon>Basidiomycota</taxon>
        <taxon>Agaricomycotina</taxon>
        <taxon>Agaricomycetes</taxon>
        <taxon>Agaricomycetidae</taxon>
        <taxon>Boletales</taxon>
        <taxon>Boletales incertae sedis</taxon>
        <taxon>Leucogyrophana</taxon>
    </lineage>
</organism>
<proteinExistence type="predicted"/>